<dbReference type="GO" id="GO:0016491">
    <property type="term" value="F:oxidoreductase activity"/>
    <property type="evidence" value="ECO:0007669"/>
    <property type="project" value="UniProtKB-KW"/>
</dbReference>
<proteinExistence type="inferred from homology"/>
<keyword evidence="5" id="KW-0560">Oxidoreductase</keyword>
<dbReference type="PROSITE" id="PS51387">
    <property type="entry name" value="FAD_PCMH"/>
    <property type="match status" value="1"/>
</dbReference>
<evidence type="ECO:0000256" key="3">
    <source>
        <dbReference type="ARBA" id="ARBA00022630"/>
    </source>
</evidence>
<feature type="domain" description="FAD-binding PCMH-type" evidence="6">
    <location>
        <begin position="36"/>
        <end position="207"/>
    </location>
</feature>
<dbReference type="InterPro" id="IPR016169">
    <property type="entry name" value="FAD-bd_PCMH_sub2"/>
</dbReference>
<keyword evidence="8" id="KW-1185">Reference proteome</keyword>
<keyword evidence="3" id="KW-0285">Flavoprotein</keyword>
<dbReference type="Proteomes" id="UP000199497">
    <property type="component" value="Unassembled WGS sequence"/>
</dbReference>
<dbReference type="Gene3D" id="3.30.465.10">
    <property type="match status" value="1"/>
</dbReference>
<dbReference type="STRING" id="405564.SAMN04487905_12222"/>
<sequence length="451" mass="49115">MSDLVSALRRVVPEMCLVSPSTPEYEQARLIYNRMHDIRPAALVRSLDPSVLHSATKTATSLGVPIAVRSGGHHIGGFSTVEDGLVLDFSPFRNVVFDPESGLVQVRPGARLGDLDTVLAAHGRCVPTGTVSDTGITGLTLGGGIGWLVAGYGLTCDHLHSAEVLLADGRVVEVSRQAHADLFTALRGGGVGAFGVVLKLCFHTVPLPRIKAGSVRYPLSDATRVLGALQKLLAEDTPETVTLAPVLDFRGSTPGLSVDVCCHSDDERDLDRIRTMLGGDWSDVYDRHYPQWQSILDRSFQPPMRGYWKSVHFDRLDIDPELLAEAIRGAPDNRCSILVEYYNVETLRAHAEGSAFPLRDSRMGVLFSARWPDPAHDDVHMHWARKWSMRIGGGAGAYSNYSQDTEHQVRSSFAPETLASFRALEAAYDPDRLFAKGHRAALGDSATVDRG</sequence>
<dbReference type="Gene3D" id="3.40.462.20">
    <property type="match status" value="1"/>
</dbReference>
<dbReference type="InterPro" id="IPR050416">
    <property type="entry name" value="FAD-linked_Oxidoreductase"/>
</dbReference>
<accession>A0A1H0X1T9</accession>
<dbReference type="OrthoDB" id="9775082at2"/>
<dbReference type="EMBL" id="FNJR01000022">
    <property type="protein sequence ID" value="SDP96911.1"/>
    <property type="molecule type" value="Genomic_DNA"/>
</dbReference>
<protein>
    <submittedName>
        <fullName evidence="7">FAD/FMN-containing dehydrogenase</fullName>
    </submittedName>
</protein>
<dbReference type="InterPro" id="IPR006094">
    <property type="entry name" value="Oxid_FAD_bind_N"/>
</dbReference>
<evidence type="ECO:0000256" key="5">
    <source>
        <dbReference type="ARBA" id="ARBA00023002"/>
    </source>
</evidence>
<dbReference type="InterPro" id="IPR016166">
    <property type="entry name" value="FAD-bd_PCMH"/>
</dbReference>
<dbReference type="InterPro" id="IPR016167">
    <property type="entry name" value="FAD-bd_PCMH_sub1"/>
</dbReference>
<dbReference type="PANTHER" id="PTHR42973">
    <property type="entry name" value="BINDING OXIDOREDUCTASE, PUTATIVE (AFU_ORTHOLOGUE AFUA_1G17690)-RELATED"/>
    <property type="match status" value="1"/>
</dbReference>
<comment type="similarity">
    <text evidence="2">Belongs to the oxygen-dependent FAD-linked oxidoreductase family.</text>
</comment>
<dbReference type="SUPFAM" id="SSF56176">
    <property type="entry name" value="FAD-binding/transporter-associated domain-like"/>
    <property type="match status" value="1"/>
</dbReference>
<evidence type="ECO:0000313" key="7">
    <source>
        <dbReference type="EMBL" id="SDP96911.1"/>
    </source>
</evidence>
<gene>
    <name evidence="7" type="ORF">SAMN04487905_12222</name>
</gene>
<dbReference type="Pfam" id="PF01565">
    <property type="entry name" value="FAD_binding_4"/>
    <property type="match status" value="1"/>
</dbReference>
<dbReference type="GO" id="GO:0071949">
    <property type="term" value="F:FAD binding"/>
    <property type="evidence" value="ECO:0007669"/>
    <property type="project" value="InterPro"/>
</dbReference>
<evidence type="ECO:0000313" key="8">
    <source>
        <dbReference type="Proteomes" id="UP000199497"/>
    </source>
</evidence>
<dbReference type="AlphaFoldDB" id="A0A1H0X1T9"/>
<evidence type="ECO:0000256" key="1">
    <source>
        <dbReference type="ARBA" id="ARBA00001974"/>
    </source>
</evidence>
<comment type="cofactor">
    <cofactor evidence="1">
        <name>FAD</name>
        <dbReference type="ChEBI" id="CHEBI:57692"/>
    </cofactor>
</comment>
<dbReference type="Gene3D" id="3.30.43.10">
    <property type="entry name" value="Uridine Diphospho-n-acetylenolpyruvylglucosamine Reductase, domain 2"/>
    <property type="match status" value="1"/>
</dbReference>
<evidence type="ECO:0000259" key="6">
    <source>
        <dbReference type="PROSITE" id="PS51387"/>
    </source>
</evidence>
<organism evidence="7 8">
    <name type="scientific">Actinopolyspora xinjiangensis</name>
    <dbReference type="NCBI Taxonomy" id="405564"/>
    <lineage>
        <taxon>Bacteria</taxon>
        <taxon>Bacillati</taxon>
        <taxon>Actinomycetota</taxon>
        <taxon>Actinomycetes</taxon>
        <taxon>Actinopolysporales</taxon>
        <taxon>Actinopolysporaceae</taxon>
        <taxon>Actinopolyspora</taxon>
    </lineage>
</organism>
<dbReference type="PANTHER" id="PTHR42973:SF39">
    <property type="entry name" value="FAD-BINDING PCMH-TYPE DOMAIN-CONTAINING PROTEIN"/>
    <property type="match status" value="1"/>
</dbReference>
<name>A0A1H0X1T9_9ACTN</name>
<dbReference type="InterPro" id="IPR036318">
    <property type="entry name" value="FAD-bd_PCMH-like_sf"/>
</dbReference>
<evidence type="ECO:0000256" key="4">
    <source>
        <dbReference type="ARBA" id="ARBA00022827"/>
    </source>
</evidence>
<evidence type="ECO:0000256" key="2">
    <source>
        <dbReference type="ARBA" id="ARBA00005466"/>
    </source>
</evidence>
<keyword evidence="4" id="KW-0274">FAD</keyword>
<reference evidence="8" key="1">
    <citation type="submission" date="2016-10" db="EMBL/GenBank/DDBJ databases">
        <authorList>
            <person name="Varghese N."/>
            <person name="Submissions S."/>
        </authorList>
    </citation>
    <scope>NUCLEOTIDE SEQUENCE [LARGE SCALE GENOMIC DNA]</scope>
    <source>
        <strain evidence="8">DSM 46732</strain>
    </source>
</reference>